<evidence type="ECO:0000256" key="7">
    <source>
        <dbReference type="ARBA" id="ARBA00022679"/>
    </source>
</evidence>
<gene>
    <name evidence="13" type="ORF">DLM65_07505</name>
</gene>
<dbReference type="InterPro" id="IPR000682">
    <property type="entry name" value="PCMT"/>
</dbReference>
<dbReference type="GO" id="GO:0032259">
    <property type="term" value="P:methylation"/>
    <property type="evidence" value="ECO:0007669"/>
    <property type="project" value="UniProtKB-KW"/>
</dbReference>
<organism evidence="13 14">
    <name type="scientific">Candidatus Aeolococcus gillhamiae</name>
    <dbReference type="NCBI Taxonomy" id="3127015"/>
    <lineage>
        <taxon>Bacteria</taxon>
        <taxon>Bacillati</taxon>
        <taxon>Candidatus Dormiibacterota</taxon>
        <taxon>Candidatus Dormibacteria</taxon>
        <taxon>Candidatus Aeolococcales</taxon>
        <taxon>Candidatus Aeolococcaceae</taxon>
        <taxon>Candidatus Aeolococcus</taxon>
    </lineage>
</organism>
<proteinExistence type="inferred from homology"/>
<dbReference type="Proteomes" id="UP000248724">
    <property type="component" value="Unassembled WGS sequence"/>
</dbReference>
<reference evidence="13 14" key="1">
    <citation type="journal article" date="2017" name="Nature">
        <title>Atmospheric trace gases support primary production in Antarctic desert surface soil.</title>
        <authorList>
            <person name="Ji M."/>
            <person name="Greening C."/>
            <person name="Vanwonterghem I."/>
            <person name="Carere C.R."/>
            <person name="Bay S.K."/>
            <person name="Steen J.A."/>
            <person name="Montgomery K."/>
            <person name="Lines T."/>
            <person name="Beardall J."/>
            <person name="van Dorst J."/>
            <person name="Snape I."/>
            <person name="Stott M.B."/>
            <person name="Hugenholtz P."/>
            <person name="Ferrari B.C."/>
        </authorList>
    </citation>
    <scope>NUCLEOTIDE SEQUENCE [LARGE SCALE GENOMIC DNA]</scope>
    <source>
        <strain evidence="13">RRmetagenome_bin12</strain>
    </source>
</reference>
<sequence>MDNSSSMEWREKLVQRLRAGGVLHDGRIADALLHTPRELFVPRFAAAHGLEAVYEDEAIVSKWDEGGRAISSSSQPAMMVMMIEAVGVRSGERILEIGAGTGYNAAILAHVVGTAGTVISVELDEDLALGAAEALASMGSLARVVVGDGYPGWPDDAPYDAVIATACVTVPPRSWHDQTTPSARVIAPMSFSGPGFGPQLVVAFDRDASGFVSRAVIPAGFVLMRHSTEEQPCGEWISAPGSSGAGQAPDQGGGAEASAPPPRPHAWRPAGMRIVVRYDGSVAPGASSFRRVGEATVSVIPGR</sequence>
<dbReference type="SUPFAM" id="SSF53335">
    <property type="entry name" value="S-adenosyl-L-methionine-dependent methyltransferases"/>
    <property type="match status" value="1"/>
</dbReference>
<comment type="caution">
    <text evidence="13">The sequence shown here is derived from an EMBL/GenBank/DDBJ whole genome shotgun (WGS) entry which is preliminary data.</text>
</comment>
<dbReference type="PANTHER" id="PTHR11579">
    <property type="entry name" value="PROTEIN-L-ISOASPARTATE O-METHYLTRANSFERASE"/>
    <property type="match status" value="1"/>
</dbReference>
<comment type="subcellular location">
    <subcellularLocation>
        <location evidence="1">Cytoplasm</location>
    </subcellularLocation>
</comment>
<dbReference type="CDD" id="cd02440">
    <property type="entry name" value="AdoMet_MTases"/>
    <property type="match status" value="1"/>
</dbReference>
<evidence type="ECO:0000256" key="5">
    <source>
        <dbReference type="ARBA" id="ARBA00022490"/>
    </source>
</evidence>
<keyword evidence="5" id="KW-0963">Cytoplasm</keyword>
<evidence type="ECO:0000256" key="12">
    <source>
        <dbReference type="SAM" id="MobiDB-lite"/>
    </source>
</evidence>
<evidence type="ECO:0000256" key="3">
    <source>
        <dbReference type="ARBA" id="ARBA00011890"/>
    </source>
</evidence>
<evidence type="ECO:0000256" key="4">
    <source>
        <dbReference type="ARBA" id="ARBA00013346"/>
    </source>
</evidence>
<accession>A0A2W5ZCQ2</accession>
<feature type="compositionally biased region" description="Low complexity" evidence="12">
    <location>
        <begin position="241"/>
        <end position="250"/>
    </location>
</feature>
<dbReference type="GO" id="GO:0004719">
    <property type="term" value="F:protein-L-isoaspartate (D-aspartate) O-methyltransferase activity"/>
    <property type="evidence" value="ECO:0007669"/>
    <property type="project" value="UniProtKB-EC"/>
</dbReference>
<protein>
    <recommendedName>
        <fullName evidence="4">Protein-L-isoaspartate O-methyltransferase</fullName>
        <ecNumber evidence="3">2.1.1.77</ecNumber>
    </recommendedName>
    <alternativeName>
        <fullName evidence="11">L-isoaspartyl protein carboxyl methyltransferase</fullName>
    </alternativeName>
    <alternativeName>
        <fullName evidence="9">Protein L-isoaspartyl methyltransferase</fullName>
    </alternativeName>
    <alternativeName>
        <fullName evidence="10">Protein-beta-aspartate methyltransferase</fullName>
    </alternativeName>
</protein>
<evidence type="ECO:0000256" key="6">
    <source>
        <dbReference type="ARBA" id="ARBA00022603"/>
    </source>
</evidence>
<evidence type="ECO:0000256" key="11">
    <source>
        <dbReference type="ARBA" id="ARBA00031350"/>
    </source>
</evidence>
<evidence type="ECO:0000256" key="9">
    <source>
        <dbReference type="ARBA" id="ARBA00030757"/>
    </source>
</evidence>
<dbReference type="AlphaFoldDB" id="A0A2W5ZCQ2"/>
<evidence type="ECO:0000256" key="1">
    <source>
        <dbReference type="ARBA" id="ARBA00004496"/>
    </source>
</evidence>
<evidence type="ECO:0000256" key="10">
    <source>
        <dbReference type="ARBA" id="ARBA00031323"/>
    </source>
</evidence>
<evidence type="ECO:0000256" key="2">
    <source>
        <dbReference type="ARBA" id="ARBA00005369"/>
    </source>
</evidence>
<keyword evidence="7" id="KW-0808">Transferase</keyword>
<evidence type="ECO:0000256" key="8">
    <source>
        <dbReference type="ARBA" id="ARBA00022691"/>
    </source>
</evidence>
<dbReference type="EC" id="2.1.1.77" evidence="3"/>
<name>A0A2W5ZCQ2_9BACT</name>
<evidence type="ECO:0000313" key="13">
    <source>
        <dbReference type="EMBL" id="PZR80705.1"/>
    </source>
</evidence>
<feature type="region of interest" description="Disordered" evidence="12">
    <location>
        <begin position="233"/>
        <end position="266"/>
    </location>
</feature>
<keyword evidence="8" id="KW-0949">S-adenosyl-L-methionine</keyword>
<dbReference type="Gene3D" id="3.40.50.150">
    <property type="entry name" value="Vaccinia Virus protein VP39"/>
    <property type="match status" value="1"/>
</dbReference>
<dbReference type="PANTHER" id="PTHR11579:SF0">
    <property type="entry name" value="PROTEIN-L-ISOASPARTATE(D-ASPARTATE) O-METHYLTRANSFERASE"/>
    <property type="match status" value="1"/>
</dbReference>
<dbReference type="Pfam" id="PF01135">
    <property type="entry name" value="PCMT"/>
    <property type="match status" value="1"/>
</dbReference>
<dbReference type="EMBL" id="QHBU01000141">
    <property type="protein sequence ID" value="PZR80705.1"/>
    <property type="molecule type" value="Genomic_DNA"/>
</dbReference>
<dbReference type="GO" id="GO:0005737">
    <property type="term" value="C:cytoplasm"/>
    <property type="evidence" value="ECO:0007669"/>
    <property type="project" value="UniProtKB-SubCell"/>
</dbReference>
<keyword evidence="6" id="KW-0489">Methyltransferase</keyword>
<dbReference type="InterPro" id="IPR029063">
    <property type="entry name" value="SAM-dependent_MTases_sf"/>
</dbReference>
<comment type="similarity">
    <text evidence="2">Belongs to the methyltransferase superfamily. L-isoaspartyl/D-aspartyl protein methyltransferase family.</text>
</comment>
<evidence type="ECO:0000313" key="14">
    <source>
        <dbReference type="Proteomes" id="UP000248724"/>
    </source>
</evidence>